<sequence length="117" mass="12061">MSHARQARNVSLRAVALGAAALAVAIALAATVGWLYARRLNASGSLGAPAPAAPAASAPAALPLSESAPQPERARYEAEKLAELNGWGWIDKRAGTARIPVARAMALMADERKEPAP</sequence>
<proteinExistence type="predicted"/>
<dbReference type="AlphaFoldDB" id="A0A2N5CAC2"/>
<evidence type="ECO:0000256" key="1">
    <source>
        <dbReference type="SAM" id="MobiDB-lite"/>
    </source>
</evidence>
<organism evidence="2 3">
    <name type="scientific">Cupriavidus pauculus</name>
    <dbReference type="NCBI Taxonomy" id="82633"/>
    <lineage>
        <taxon>Bacteria</taxon>
        <taxon>Pseudomonadati</taxon>
        <taxon>Pseudomonadota</taxon>
        <taxon>Betaproteobacteria</taxon>
        <taxon>Burkholderiales</taxon>
        <taxon>Burkholderiaceae</taxon>
        <taxon>Cupriavidus</taxon>
    </lineage>
</organism>
<reference evidence="2 3" key="1">
    <citation type="submission" date="2017-12" db="EMBL/GenBank/DDBJ databases">
        <title>Genome sequence of the active heterotrophic nitrifier-denitrifier, Cupriavidus pauculus UM1.</title>
        <authorList>
            <person name="Putonti C."/>
            <person name="Castignetti D."/>
        </authorList>
    </citation>
    <scope>NUCLEOTIDE SEQUENCE [LARGE SCALE GENOMIC DNA]</scope>
    <source>
        <strain evidence="2 3">UM1</strain>
    </source>
</reference>
<feature type="region of interest" description="Disordered" evidence="1">
    <location>
        <begin position="47"/>
        <end position="74"/>
    </location>
</feature>
<protein>
    <submittedName>
        <fullName evidence="2">Uncharacterized protein</fullName>
    </submittedName>
</protein>
<evidence type="ECO:0000313" key="2">
    <source>
        <dbReference type="EMBL" id="PLP99159.1"/>
    </source>
</evidence>
<dbReference type="OrthoDB" id="129807at2"/>
<dbReference type="Proteomes" id="UP000234341">
    <property type="component" value="Unassembled WGS sequence"/>
</dbReference>
<comment type="caution">
    <text evidence="2">The sequence shown here is derived from an EMBL/GenBank/DDBJ whole genome shotgun (WGS) entry which is preliminary data.</text>
</comment>
<gene>
    <name evidence="2" type="ORF">CYJ10_17840</name>
</gene>
<dbReference type="EMBL" id="PJRP01000008">
    <property type="protein sequence ID" value="PLP99159.1"/>
    <property type="molecule type" value="Genomic_DNA"/>
</dbReference>
<accession>A0A2N5CAC2</accession>
<evidence type="ECO:0000313" key="3">
    <source>
        <dbReference type="Proteomes" id="UP000234341"/>
    </source>
</evidence>
<name>A0A2N5CAC2_9BURK</name>
<dbReference type="RefSeq" id="WP_101682813.1">
    <property type="nucleotide sequence ID" value="NZ_PJRP01000008.1"/>
</dbReference>
<feature type="compositionally biased region" description="Low complexity" evidence="1">
    <location>
        <begin position="47"/>
        <end position="69"/>
    </location>
</feature>